<sequence>MLTGGNNAFLSFGHGEHRCPVAAQEIAIRRTSVSRSVADRAIREMPTAANPLVVSGSMAMDYAGLYGFGHAWCFRRTATRRRVLAGEHRPRSRAHYGYVGLEALKVPALIALGATALTALQHQYRDPVAHITPDVTARRTPTSPNNGIAPRGGRELTWTRRFCCV</sequence>
<evidence type="ECO:0000313" key="2">
    <source>
        <dbReference type="Proteomes" id="UP001501576"/>
    </source>
</evidence>
<keyword evidence="2" id="KW-1185">Reference proteome</keyword>
<dbReference type="EMBL" id="BAAABZ010000070">
    <property type="protein sequence ID" value="GAA0553827.1"/>
    <property type="molecule type" value="Genomic_DNA"/>
</dbReference>
<organism evidence="1 2">
    <name type="scientific">Streptomyces mordarskii</name>
    <dbReference type="NCBI Taxonomy" id="1226758"/>
    <lineage>
        <taxon>Bacteria</taxon>
        <taxon>Bacillati</taxon>
        <taxon>Actinomycetota</taxon>
        <taxon>Actinomycetes</taxon>
        <taxon>Kitasatosporales</taxon>
        <taxon>Streptomycetaceae</taxon>
        <taxon>Streptomyces</taxon>
    </lineage>
</organism>
<comment type="caution">
    <text evidence="1">The sequence shown here is derived from an EMBL/GenBank/DDBJ whole genome shotgun (WGS) entry which is preliminary data.</text>
</comment>
<evidence type="ECO:0008006" key="3">
    <source>
        <dbReference type="Google" id="ProtNLM"/>
    </source>
</evidence>
<protein>
    <recommendedName>
        <fullName evidence="3">Cytochrome P450</fullName>
    </recommendedName>
</protein>
<accession>A0ABP3NUS2</accession>
<dbReference type="Proteomes" id="UP001501576">
    <property type="component" value="Unassembled WGS sequence"/>
</dbReference>
<proteinExistence type="predicted"/>
<reference evidence="2" key="1">
    <citation type="journal article" date="2019" name="Int. J. Syst. Evol. Microbiol.">
        <title>The Global Catalogue of Microorganisms (GCM) 10K type strain sequencing project: providing services to taxonomists for standard genome sequencing and annotation.</title>
        <authorList>
            <consortium name="The Broad Institute Genomics Platform"/>
            <consortium name="The Broad Institute Genome Sequencing Center for Infectious Disease"/>
            <person name="Wu L."/>
            <person name="Ma J."/>
        </authorList>
    </citation>
    <scope>NUCLEOTIDE SEQUENCE [LARGE SCALE GENOMIC DNA]</scope>
    <source>
        <strain evidence="2">JCM 5052</strain>
    </source>
</reference>
<name>A0ABP3NUS2_9ACTN</name>
<evidence type="ECO:0000313" key="1">
    <source>
        <dbReference type="EMBL" id="GAA0553827.1"/>
    </source>
</evidence>
<gene>
    <name evidence="1" type="ORF">GCM10010390_64890</name>
</gene>